<evidence type="ECO:0000256" key="3">
    <source>
        <dbReference type="ARBA" id="ARBA00022448"/>
    </source>
</evidence>
<comment type="similarity">
    <text evidence="2">Belongs to the major facilitator superfamily. TCR/Tet family.</text>
</comment>
<proteinExistence type="inferred from homology"/>
<dbReference type="Pfam" id="PF07690">
    <property type="entry name" value="MFS_1"/>
    <property type="match status" value="1"/>
</dbReference>
<dbReference type="CDD" id="cd17502">
    <property type="entry name" value="MFS_Azr1_MDR_like"/>
    <property type="match status" value="1"/>
</dbReference>
<dbReference type="PROSITE" id="PS50850">
    <property type="entry name" value="MFS"/>
    <property type="match status" value="1"/>
</dbReference>
<protein>
    <submittedName>
        <fullName evidence="10">MFS transporter</fullName>
    </submittedName>
</protein>
<sequence>MSTTAAELPAPAQAQMSHREVLEALSGLLLAMFVAILSSTIVSTALPQIIGDLGGSQSSYTWVVTSTLLALTVTTPIWGKLADLFDRKLLVQTGLVLYTVGSILAGLSESTSFLIACRVLQGIGVGGLTALVQVILSDLVSPRERGRYAGYLGAVFGVGTVAGPLIGGVVTDGLGWRYCFYIGVPFAIAAFVLLQKTLHLPRRRREAKIDYLGATLIAGGVSSLLIWVSLAGQQYDWVSWQTAVLVVGGIVLLVAAVFSMGRVKEPLIPLRLFKDRSVVLAVIASIAVGIAMFGTTVFLSQYMQVARGKSPTESGLLTIPMVTGLFLASTIVGRLVTQTGHYKRFLVTGGVLLTVGLGLMGTLDETTSLVELGFFMAIMGSGVGMLMQNLVLVVQNTVRQEDIGAGSSLIAFFRSLGGAIGVSVLGALLAHHARTDITSGLSDAGLQATGSADKVPDVSTLPGPVAQIVEHAYGTGVGEIFLTAAPLGLIALIAVAFLREVPLGGKSGIDIARERATTTNQGAAS</sequence>
<evidence type="ECO:0000256" key="8">
    <source>
        <dbReference type="SAM" id="Phobius"/>
    </source>
</evidence>
<keyword evidence="3" id="KW-0813">Transport</keyword>
<dbReference type="Gene3D" id="1.20.1720.10">
    <property type="entry name" value="Multidrug resistance protein D"/>
    <property type="match status" value="1"/>
</dbReference>
<feature type="transmembrane region" description="Helical" evidence="8">
    <location>
        <begin position="278"/>
        <end position="303"/>
    </location>
</feature>
<keyword evidence="7 8" id="KW-0472">Membrane</keyword>
<dbReference type="FunFam" id="1.20.1720.10:FF:000004">
    <property type="entry name" value="EmrB/QacA family drug resistance transporter"/>
    <property type="match status" value="1"/>
</dbReference>
<keyword evidence="6 8" id="KW-1133">Transmembrane helix</keyword>
<dbReference type="RefSeq" id="WP_270027395.1">
    <property type="nucleotide sequence ID" value="NZ_JAPDDP010000045.1"/>
</dbReference>
<dbReference type="GO" id="GO:0022857">
    <property type="term" value="F:transmembrane transporter activity"/>
    <property type="evidence" value="ECO:0007669"/>
    <property type="project" value="InterPro"/>
</dbReference>
<feature type="transmembrane region" description="Helical" evidence="8">
    <location>
        <begin position="406"/>
        <end position="430"/>
    </location>
</feature>
<comment type="caution">
    <text evidence="10">The sequence shown here is derived from an EMBL/GenBank/DDBJ whole genome shotgun (WGS) entry which is preliminary data.</text>
</comment>
<feature type="transmembrane region" description="Helical" evidence="8">
    <location>
        <begin position="238"/>
        <end position="258"/>
    </location>
</feature>
<dbReference type="PRINTS" id="PR01036">
    <property type="entry name" value="TCRTETB"/>
</dbReference>
<feature type="transmembrane region" description="Helical" evidence="8">
    <location>
        <begin position="369"/>
        <end position="394"/>
    </location>
</feature>
<accession>A0A9X3NF75</accession>
<evidence type="ECO:0000256" key="5">
    <source>
        <dbReference type="ARBA" id="ARBA00022692"/>
    </source>
</evidence>
<dbReference type="GO" id="GO:0005886">
    <property type="term" value="C:plasma membrane"/>
    <property type="evidence" value="ECO:0007669"/>
    <property type="project" value="UniProtKB-SubCell"/>
</dbReference>
<dbReference type="InterPro" id="IPR004638">
    <property type="entry name" value="EmrB-like"/>
</dbReference>
<feature type="transmembrane region" description="Helical" evidence="8">
    <location>
        <begin position="148"/>
        <end position="169"/>
    </location>
</feature>
<gene>
    <name evidence="10" type="ORF">OJ997_22060</name>
</gene>
<dbReference type="EMBL" id="JAPDDP010000045">
    <property type="protein sequence ID" value="MDA0183011.1"/>
    <property type="molecule type" value="Genomic_DNA"/>
</dbReference>
<feature type="transmembrane region" description="Helical" evidence="8">
    <location>
        <begin position="59"/>
        <end position="77"/>
    </location>
</feature>
<dbReference type="NCBIfam" id="TIGR00711">
    <property type="entry name" value="efflux_EmrB"/>
    <property type="match status" value="1"/>
</dbReference>
<reference evidence="10" key="1">
    <citation type="submission" date="2022-10" db="EMBL/GenBank/DDBJ databases">
        <title>The WGS of Solirubrobacter phytolaccae KCTC 29190.</title>
        <authorList>
            <person name="Jiang Z."/>
        </authorList>
    </citation>
    <scope>NUCLEOTIDE SEQUENCE</scope>
    <source>
        <strain evidence="10">KCTC 29190</strain>
    </source>
</reference>
<feature type="transmembrane region" description="Helical" evidence="8">
    <location>
        <begin position="345"/>
        <end position="363"/>
    </location>
</feature>
<name>A0A9X3NF75_9ACTN</name>
<feature type="domain" description="Major facilitator superfamily (MFS) profile" evidence="9">
    <location>
        <begin position="24"/>
        <end position="503"/>
    </location>
</feature>
<comment type="subcellular location">
    <subcellularLocation>
        <location evidence="1">Cell membrane</location>
        <topology evidence="1">Multi-pass membrane protein</topology>
    </subcellularLocation>
</comment>
<feature type="transmembrane region" description="Helical" evidence="8">
    <location>
        <begin position="214"/>
        <end position="232"/>
    </location>
</feature>
<dbReference type="InterPro" id="IPR020846">
    <property type="entry name" value="MFS_dom"/>
</dbReference>
<feature type="transmembrane region" description="Helical" evidence="8">
    <location>
        <begin position="21"/>
        <end position="47"/>
    </location>
</feature>
<organism evidence="10 11">
    <name type="scientific">Solirubrobacter phytolaccae</name>
    <dbReference type="NCBI Taxonomy" id="1404360"/>
    <lineage>
        <taxon>Bacteria</taxon>
        <taxon>Bacillati</taxon>
        <taxon>Actinomycetota</taxon>
        <taxon>Thermoleophilia</taxon>
        <taxon>Solirubrobacterales</taxon>
        <taxon>Solirubrobacteraceae</taxon>
        <taxon>Solirubrobacter</taxon>
    </lineage>
</organism>
<feature type="transmembrane region" description="Helical" evidence="8">
    <location>
        <begin position="175"/>
        <end position="194"/>
    </location>
</feature>
<evidence type="ECO:0000313" key="11">
    <source>
        <dbReference type="Proteomes" id="UP001147653"/>
    </source>
</evidence>
<feature type="transmembrane region" description="Helical" evidence="8">
    <location>
        <begin position="113"/>
        <end position="136"/>
    </location>
</feature>
<dbReference type="Gene3D" id="1.20.1250.20">
    <property type="entry name" value="MFS general substrate transporter like domains"/>
    <property type="match status" value="1"/>
</dbReference>
<dbReference type="PANTHER" id="PTHR23501">
    <property type="entry name" value="MAJOR FACILITATOR SUPERFAMILY"/>
    <property type="match status" value="1"/>
</dbReference>
<evidence type="ECO:0000256" key="1">
    <source>
        <dbReference type="ARBA" id="ARBA00004651"/>
    </source>
</evidence>
<evidence type="ECO:0000256" key="2">
    <source>
        <dbReference type="ARBA" id="ARBA00007520"/>
    </source>
</evidence>
<evidence type="ECO:0000256" key="6">
    <source>
        <dbReference type="ARBA" id="ARBA00022989"/>
    </source>
</evidence>
<feature type="transmembrane region" description="Helical" evidence="8">
    <location>
        <begin position="89"/>
        <end position="107"/>
    </location>
</feature>
<feature type="transmembrane region" description="Helical" evidence="8">
    <location>
        <begin position="315"/>
        <end position="333"/>
    </location>
</feature>
<evidence type="ECO:0000256" key="4">
    <source>
        <dbReference type="ARBA" id="ARBA00022475"/>
    </source>
</evidence>
<dbReference type="Proteomes" id="UP001147653">
    <property type="component" value="Unassembled WGS sequence"/>
</dbReference>
<dbReference type="SUPFAM" id="SSF103473">
    <property type="entry name" value="MFS general substrate transporter"/>
    <property type="match status" value="1"/>
</dbReference>
<dbReference type="InterPro" id="IPR011701">
    <property type="entry name" value="MFS"/>
</dbReference>
<dbReference type="InterPro" id="IPR036259">
    <property type="entry name" value="MFS_trans_sf"/>
</dbReference>
<keyword evidence="11" id="KW-1185">Reference proteome</keyword>
<feature type="transmembrane region" description="Helical" evidence="8">
    <location>
        <begin position="480"/>
        <end position="498"/>
    </location>
</feature>
<evidence type="ECO:0000259" key="9">
    <source>
        <dbReference type="PROSITE" id="PS50850"/>
    </source>
</evidence>
<keyword evidence="4" id="KW-1003">Cell membrane</keyword>
<evidence type="ECO:0000256" key="7">
    <source>
        <dbReference type="ARBA" id="ARBA00023136"/>
    </source>
</evidence>
<keyword evidence="5 8" id="KW-0812">Transmembrane</keyword>
<evidence type="ECO:0000313" key="10">
    <source>
        <dbReference type="EMBL" id="MDA0183011.1"/>
    </source>
</evidence>
<dbReference type="PANTHER" id="PTHR23501:SF197">
    <property type="entry name" value="COMD"/>
    <property type="match status" value="1"/>
</dbReference>
<dbReference type="AlphaFoldDB" id="A0A9X3NF75"/>